<feature type="domain" description="Nephrocystin 3-like N-terminal" evidence="3">
    <location>
        <begin position="221"/>
        <end position="373"/>
    </location>
</feature>
<dbReference type="SUPFAM" id="SSF52540">
    <property type="entry name" value="P-loop containing nucleoside triphosphate hydrolases"/>
    <property type="match status" value="1"/>
</dbReference>
<dbReference type="Pfam" id="PF24883">
    <property type="entry name" value="NPHP3_N"/>
    <property type="match status" value="1"/>
</dbReference>
<dbReference type="EMBL" id="JABXXO010000011">
    <property type="protein sequence ID" value="KAF7763844.1"/>
    <property type="molecule type" value="Genomic_DNA"/>
</dbReference>
<dbReference type="InterPro" id="IPR027417">
    <property type="entry name" value="P-loop_NTPase"/>
</dbReference>
<protein>
    <recommendedName>
        <fullName evidence="3">Nephrocystin 3-like N-terminal domain-containing protein</fullName>
    </recommendedName>
</protein>
<feature type="region of interest" description="Disordered" evidence="2">
    <location>
        <begin position="59"/>
        <end position="142"/>
    </location>
</feature>
<comment type="caution">
    <text evidence="4">The sequence shown here is derived from an EMBL/GenBank/DDBJ whole genome shotgun (WGS) entry which is preliminary data.</text>
</comment>
<reference evidence="4 5" key="1">
    <citation type="journal article" name="Sci. Rep.">
        <title>Telomere-to-telomere assembled and centromere annotated genomes of the two main subspecies of the button mushroom Agaricus bisporus reveal especially polymorphic chromosome ends.</title>
        <authorList>
            <person name="Sonnenberg A.S.M."/>
            <person name="Sedaghat-Telgerd N."/>
            <person name="Lavrijssen B."/>
            <person name="Ohm R.A."/>
            <person name="Hendrickx P.M."/>
            <person name="Scholtmeijer K."/>
            <person name="Baars J.J.P."/>
            <person name="van Peer A."/>
        </authorList>
    </citation>
    <scope>NUCLEOTIDE SEQUENCE [LARGE SCALE GENOMIC DNA]</scope>
    <source>
        <strain evidence="4 5">H119_p4</strain>
    </source>
</reference>
<dbReference type="PANTHER" id="PTHR10039:SF14">
    <property type="entry name" value="NACHT DOMAIN-CONTAINING PROTEIN"/>
    <property type="match status" value="1"/>
</dbReference>
<dbReference type="Proteomes" id="UP000629468">
    <property type="component" value="Unassembled WGS sequence"/>
</dbReference>
<evidence type="ECO:0000256" key="1">
    <source>
        <dbReference type="ARBA" id="ARBA00022737"/>
    </source>
</evidence>
<organism evidence="4 5">
    <name type="scientific">Agaricus bisporus var. burnettii</name>
    <dbReference type="NCBI Taxonomy" id="192524"/>
    <lineage>
        <taxon>Eukaryota</taxon>
        <taxon>Fungi</taxon>
        <taxon>Dikarya</taxon>
        <taxon>Basidiomycota</taxon>
        <taxon>Agaricomycotina</taxon>
        <taxon>Agaricomycetes</taxon>
        <taxon>Agaricomycetidae</taxon>
        <taxon>Agaricales</taxon>
        <taxon>Agaricineae</taxon>
        <taxon>Agaricaceae</taxon>
        <taxon>Agaricus</taxon>
    </lineage>
</organism>
<proteinExistence type="predicted"/>
<evidence type="ECO:0000259" key="3">
    <source>
        <dbReference type="Pfam" id="PF24883"/>
    </source>
</evidence>
<feature type="compositionally biased region" description="Polar residues" evidence="2">
    <location>
        <begin position="68"/>
        <end position="78"/>
    </location>
</feature>
<feature type="compositionally biased region" description="Polar residues" evidence="2">
    <location>
        <begin position="86"/>
        <end position="111"/>
    </location>
</feature>
<feature type="region of interest" description="Disordered" evidence="2">
    <location>
        <begin position="16"/>
        <end position="46"/>
    </location>
</feature>
<evidence type="ECO:0000313" key="4">
    <source>
        <dbReference type="EMBL" id="KAF7763844.1"/>
    </source>
</evidence>
<gene>
    <name evidence="4" type="ORF">Agabi119p4_8381</name>
</gene>
<dbReference type="PANTHER" id="PTHR10039">
    <property type="entry name" value="AMELOGENIN"/>
    <property type="match status" value="1"/>
</dbReference>
<accession>A0A8H7EYY1</accession>
<name>A0A8H7EYY1_AGABI</name>
<dbReference type="AlphaFoldDB" id="A0A8H7EYY1"/>
<evidence type="ECO:0000313" key="5">
    <source>
        <dbReference type="Proteomes" id="UP000629468"/>
    </source>
</evidence>
<dbReference type="InterPro" id="IPR056884">
    <property type="entry name" value="NPHP3-like_N"/>
</dbReference>
<sequence>MPSWFSDHFPFLRSRRSRRSRAGSTSLPRIESAPAFPSLSRPSSRLGISREDMNATATAASHDHLSVPGNSIDHQLNSTDRHVGDLNTQSSQQPTFPASSSNHTDSVQAQQLLVPPSPPLAATPSQQSLNSDPLIYPSQPQHWSSGMFKDAHDFSVKGGTFQNIKGNVTYNNPSSNQFMEKLLEKTIPGAEFDSSAREPPPRCHPETRLDLLERCRHFVRTSKGKRKTRWVVGAAGVGKSAIMQSVVESPELAVNCRASVFFSINGRDDGTKAVATISYQLAVKSELYRQLIEREITCDPALLRSSMAKQFLKLIVEPFIHNPQLNSAGRALIVIDGLDECKNPQTQLELLRLISDLCIEYPSSPLVWLIASRPEQHITSFFSQSDIAPAYEKEEIVVNSDKAREDVEQYLRDKLTEIKKKASDTVDPRWPEEQDLWKIAHAADGLFAYADTAVKYIGDTTVGSPASQLSDVLNVIDDHPMTGVPREEHPMALLDMLYTRILSNIPSKVKMNTRKLLLALAFAWGGNGPDNFILLCNWLGMTPDDAYAAINHLRSVLRVPGRYGAHKEGLELFHKSFIDYISDFRRSGFSHDIQHEARQLMAQCAFRILNTAPNGIHFGDVDYQFSHGTLRRGPGTGDKISITWPVDEDVNTSGNATRLQMYQRAIEEVVYWIDEDPTFQSEFYIHILSTQIIEYDEDVEFGWFRDLVFDESRRQEFMMQGILKQMPLKAVDVFARSSYQETKLQFRRPASTATNLLDPWNPSCKHGRKGKWEERGDQNWETSFLPHESNGRRASECNFCMARLERHVEDWKTRSPDHVVPTLFTSMGWCGVEFRFVDPIDGISEWTYRFWMILSLEERKKNGSNV</sequence>
<dbReference type="Gene3D" id="3.40.50.300">
    <property type="entry name" value="P-loop containing nucleotide triphosphate hydrolases"/>
    <property type="match status" value="1"/>
</dbReference>
<keyword evidence="1" id="KW-0677">Repeat</keyword>
<evidence type="ECO:0000256" key="2">
    <source>
        <dbReference type="SAM" id="MobiDB-lite"/>
    </source>
</evidence>